<keyword evidence="3" id="KW-1185">Reference proteome</keyword>
<feature type="compositionally biased region" description="Basic residues" evidence="1">
    <location>
        <begin position="63"/>
        <end position="72"/>
    </location>
</feature>
<protein>
    <submittedName>
        <fullName evidence="2">Uncharacterized protein</fullName>
    </submittedName>
</protein>
<gene>
    <name evidence="2" type="ORF">CBER1_11632</name>
</gene>
<proteinExistence type="predicted"/>
<comment type="caution">
    <text evidence="2">The sequence shown here is derived from an EMBL/GenBank/DDBJ whole genome shotgun (WGS) entry which is preliminary data.</text>
</comment>
<evidence type="ECO:0000256" key="1">
    <source>
        <dbReference type="SAM" id="MobiDB-lite"/>
    </source>
</evidence>
<accession>A0A2S6CLL5</accession>
<dbReference type="Proteomes" id="UP000237631">
    <property type="component" value="Unassembled WGS sequence"/>
</dbReference>
<sequence length="458" mass="50846">MSVSTSSNTLPARIADLLRDLTPRDALKCEIFRTAFYNFIERGDSYFRGDLATRLGELTGGQRPHKRRKKATSVRSPLEKRARSYFQEQRARGGEGNEDGKIDDMWSAVECLQAACARSVSAYEDILRQSRPVIEGNRQKLALDIYKASSASSCTVESGRRFDLLHVEYEVKLLKNNVDRGVTATGATEGSVAAAEREFARLASADPRSVRNARENARPYVHVATHASGLGLVLMLGSQTRNLWERQLSNKNISWILDFCSIELKGVAERAQELQPIARELVVRGFQARGVDQRELEEGNHLFSAHFPQACQHKIQTDAIDALIAAADHLQTNAQFSFRSCPDAQVGATVTPELQIAHSSREEHSGTQEHRNITRVSPQGHAIDAGEFELNSSGTFVDGLSKEGARAQMQECALEQFQSGPGEYWGLGEEFAADSALLDCWIPEESNDFLHIWDVTTH</sequence>
<evidence type="ECO:0000313" key="3">
    <source>
        <dbReference type="Proteomes" id="UP000237631"/>
    </source>
</evidence>
<evidence type="ECO:0000313" key="2">
    <source>
        <dbReference type="EMBL" id="PPJ60590.1"/>
    </source>
</evidence>
<dbReference type="AlphaFoldDB" id="A0A2S6CLL5"/>
<reference evidence="3" key="1">
    <citation type="journal article" date="2017" name="bioRxiv">
        <title>Conservation of a gene cluster reveals novel cercosporin biosynthetic mechanisms and extends production to the genus Colletotrichum.</title>
        <authorList>
            <person name="de Jonge R."/>
            <person name="Ebert M.K."/>
            <person name="Huitt-Roehl C.R."/>
            <person name="Pal P."/>
            <person name="Suttle J.C."/>
            <person name="Spanner R.E."/>
            <person name="Neubauer J.D."/>
            <person name="Jurick W.M.II."/>
            <person name="Stott K.A."/>
            <person name="Secor G.A."/>
            <person name="Thomma B.P.H.J."/>
            <person name="Van de Peer Y."/>
            <person name="Townsend C.A."/>
            <person name="Bolton M.D."/>
        </authorList>
    </citation>
    <scope>NUCLEOTIDE SEQUENCE [LARGE SCALE GENOMIC DNA]</scope>
    <source>
        <strain evidence="3">CBS538.71</strain>
    </source>
</reference>
<feature type="region of interest" description="Disordered" evidence="1">
    <location>
        <begin position="57"/>
        <end position="77"/>
    </location>
</feature>
<organism evidence="2 3">
    <name type="scientific">Cercospora berteroae</name>
    <dbReference type="NCBI Taxonomy" id="357750"/>
    <lineage>
        <taxon>Eukaryota</taxon>
        <taxon>Fungi</taxon>
        <taxon>Dikarya</taxon>
        <taxon>Ascomycota</taxon>
        <taxon>Pezizomycotina</taxon>
        <taxon>Dothideomycetes</taxon>
        <taxon>Dothideomycetidae</taxon>
        <taxon>Mycosphaerellales</taxon>
        <taxon>Mycosphaerellaceae</taxon>
        <taxon>Cercospora</taxon>
    </lineage>
</organism>
<name>A0A2S6CLL5_9PEZI</name>
<dbReference type="OrthoDB" id="10273684at2759"/>
<dbReference type="EMBL" id="PNEN01000240">
    <property type="protein sequence ID" value="PPJ60590.1"/>
    <property type="molecule type" value="Genomic_DNA"/>
</dbReference>